<evidence type="ECO:0000313" key="1">
    <source>
        <dbReference type="EMBL" id="CAH3128554.1"/>
    </source>
</evidence>
<reference evidence="1 2" key="1">
    <citation type="submission" date="2022-05" db="EMBL/GenBank/DDBJ databases">
        <authorList>
            <consortium name="Genoscope - CEA"/>
            <person name="William W."/>
        </authorList>
    </citation>
    <scope>NUCLEOTIDE SEQUENCE [LARGE SCALE GENOMIC DNA]</scope>
</reference>
<protein>
    <submittedName>
        <fullName evidence="1">Uncharacterized protein</fullName>
    </submittedName>
</protein>
<dbReference type="Proteomes" id="UP001159428">
    <property type="component" value="Unassembled WGS sequence"/>
</dbReference>
<accession>A0AAU9WX03</accession>
<comment type="caution">
    <text evidence="1">The sequence shown here is derived from an EMBL/GenBank/DDBJ whole genome shotgun (WGS) entry which is preliminary data.</text>
</comment>
<name>A0AAU9WX03_9CNID</name>
<dbReference type="AlphaFoldDB" id="A0AAU9WX03"/>
<keyword evidence="2" id="KW-1185">Reference proteome</keyword>
<dbReference type="EMBL" id="CALNXJ010000023">
    <property type="protein sequence ID" value="CAH3128554.1"/>
    <property type="molecule type" value="Genomic_DNA"/>
</dbReference>
<proteinExistence type="predicted"/>
<gene>
    <name evidence="1" type="ORF">PMEA_00013531</name>
</gene>
<evidence type="ECO:0000313" key="2">
    <source>
        <dbReference type="Proteomes" id="UP001159428"/>
    </source>
</evidence>
<organism evidence="1 2">
    <name type="scientific">Pocillopora meandrina</name>
    <dbReference type="NCBI Taxonomy" id="46732"/>
    <lineage>
        <taxon>Eukaryota</taxon>
        <taxon>Metazoa</taxon>
        <taxon>Cnidaria</taxon>
        <taxon>Anthozoa</taxon>
        <taxon>Hexacorallia</taxon>
        <taxon>Scleractinia</taxon>
        <taxon>Astrocoeniina</taxon>
        <taxon>Pocilloporidae</taxon>
        <taxon>Pocillopora</taxon>
    </lineage>
</organism>
<sequence>MPSFDEFNKLAAWLKKLTLEYGESGQVTYKGRVFSFKTERETFTAGNWACDGVATDDATGIWAKGRHYYTVQLALEHGVKDLVRKLKQEHQIDLY</sequence>